<dbReference type="InterPro" id="IPR002177">
    <property type="entry name" value="DPS_DNA-bd"/>
</dbReference>
<dbReference type="Proteomes" id="UP000248916">
    <property type="component" value="Unassembled WGS sequence"/>
</dbReference>
<evidence type="ECO:0000313" key="4">
    <source>
        <dbReference type="EMBL" id="PZX18837.1"/>
    </source>
</evidence>
<keyword evidence="5" id="KW-1185">Reference proteome</keyword>
<dbReference type="CDD" id="cd01043">
    <property type="entry name" value="DPS"/>
    <property type="match status" value="1"/>
</dbReference>
<gene>
    <name evidence="4" type="ORF">LX81_00530</name>
</gene>
<comment type="caution">
    <text evidence="4">The sequence shown here is derived from an EMBL/GenBank/DDBJ whole genome shotgun (WGS) entry which is preliminary data.</text>
</comment>
<dbReference type="RefSeq" id="WP_111535737.1">
    <property type="nucleotide sequence ID" value="NZ_QKZL01000002.1"/>
</dbReference>
<dbReference type="PANTHER" id="PTHR42932">
    <property type="entry name" value="GENERAL STRESS PROTEIN 20U"/>
    <property type="match status" value="1"/>
</dbReference>
<protein>
    <submittedName>
        <fullName evidence="4">Starvation-inducible DNA-binding protein</fullName>
    </submittedName>
</protein>
<dbReference type="InterPro" id="IPR012347">
    <property type="entry name" value="Ferritin-like"/>
</dbReference>
<dbReference type="OrthoDB" id="9797687at2"/>
<feature type="domain" description="Ferritin/DPS" evidence="3">
    <location>
        <begin position="21"/>
        <end position="157"/>
    </location>
</feature>
<evidence type="ECO:0000256" key="2">
    <source>
        <dbReference type="RuleBase" id="RU003875"/>
    </source>
</evidence>
<dbReference type="InterPro" id="IPR023188">
    <property type="entry name" value="DPS_DNA-bd_CS"/>
</dbReference>
<proteinExistence type="inferred from homology"/>
<dbReference type="NCBIfam" id="NF006975">
    <property type="entry name" value="PRK09448.1"/>
    <property type="match status" value="1"/>
</dbReference>
<dbReference type="InterPro" id="IPR009078">
    <property type="entry name" value="Ferritin-like_SF"/>
</dbReference>
<organism evidence="4 5">
    <name type="scientific">Palleronia aestuarii</name>
    <dbReference type="NCBI Taxonomy" id="568105"/>
    <lineage>
        <taxon>Bacteria</taxon>
        <taxon>Pseudomonadati</taxon>
        <taxon>Pseudomonadota</taxon>
        <taxon>Alphaproteobacteria</taxon>
        <taxon>Rhodobacterales</taxon>
        <taxon>Roseobacteraceae</taxon>
        <taxon>Palleronia</taxon>
    </lineage>
</organism>
<dbReference type="GO" id="GO:0003677">
    <property type="term" value="F:DNA binding"/>
    <property type="evidence" value="ECO:0007669"/>
    <property type="project" value="UniProtKB-KW"/>
</dbReference>
<accession>A0A2W7NL53</accession>
<dbReference type="InterPro" id="IPR008331">
    <property type="entry name" value="Ferritin_DPS_dom"/>
</dbReference>
<reference evidence="4 5" key="1">
    <citation type="submission" date="2018-06" db="EMBL/GenBank/DDBJ databases">
        <title>Genomic Encyclopedia of Archaeal and Bacterial Type Strains, Phase II (KMG-II): from individual species to whole genera.</title>
        <authorList>
            <person name="Goeker M."/>
        </authorList>
    </citation>
    <scope>NUCLEOTIDE SEQUENCE [LARGE SCALE GENOMIC DNA]</scope>
    <source>
        <strain evidence="4 5">DSM 22009</strain>
    </source>
</reference>
<dbReference type="PANTHER" id="PTHR42932:SF3">
    <property type="entry name" value="DNA PROTECTION DURING STARVATION PROTEIN"/>
    <property type="match status" value="1"/>
</dbReference>
<comment type="similarity">
    <text evidence="1 2">Belongs to the Dps family.</text>
</comment>
<dbReference type="PIRSF" id="PIRSF005900">
    <property type="entry name" value="Dps"/>
    <property type="match status" value="1"/>
</dbReference>
<dbReference type="SUPFAM" id="SSF47240">
    <property type="entry name" value="Ferritin-like"/>
    <property type="match status" value="1"/>
</dbReference>
<name>A0A2W7NL53_9RHOB</name>
<evidence type="ECO:0000259" key="3">
    <source>
        <dbReference type="Pfam" id="PF00210"/>
    </source>
</evidence>
<dbReference type="Gene3D" id="1.20.1260.10">
    <property type="match status" value="1"/>
</dbReference>
<dbReference type="GO" id="GO:0016722">
    <property type="term" value="F:oxidoreductase activity, acting on metal ions"/>
    <property type="evidence" value="ECO:0007669"/>
    <property type="project" value="InterPro"/>
</dbReference>
<dbReference type="EMBL" id="QKZL01000002">
    <property type="protein sequence ID" value="PZX18837.1"/>
    <property type="molecule type" value="Genomic_DNA"/>
</dbReference>
<dbReference type="GO" id="GO:0008199">
    <property type="term" value="F:ferric iron binding"/>
    <property type="evidence" value="ECO:0007669"/>
    <property type="project" value="InterPro"/>
</dbReference>
<dbReference type="PROSITE" id="PS00818">
    <property type="entry name" value="DPS_1"/>
    <property type="match status" value="1"/>
</dbReference>
<keyword evidence="4" id="KW-0238">DNA-binding</keyword>
<sequence>MSEVEPFVAGLNDNTRHKVVDLLNDRLADTISLTLAVKQAHWNLKGPGFIGVHELLDDVADRLRESSDLIAERAAILGGFARGTTEVVAQKTTMAAYPVEEHDIQVHIEALRERFVDVGQKIRAAIEEAGEAGDDDTEDLFTEVSRQIDKDAWFIAANAPLKGNAQTA</sequence>
<evidence type="ECO:0000256" key="1">
    <source>
        <dbReference type="ARBA" id="ARBA00009497"/>
    </source>
</evidence>
<dbReference type="AlphaFoldDB" id="A0A2W7NL53"/>
<evidence type="ECO:0000313" key="5">
    <source>
        <dbReference type="Proteomes" id="UP000248916"/>
    </source>
</evidence>
<dbReference type="Pfam" id="PF00210">
    <property type="entry name" value="Ferritin"/>
    <property type="match status" value="1"/>
</dbReference>
<dbReference type="PRINTS" id="PR01346">
    <property type="entry name" value="HELNAPAPROT"/>
</dbReference>